<dbReference type="PANTHER" id="PTHR40547">
    <property type="entry name" value="SLL0298 PROTEIN"/>
    <property type="match status" value="1"/>
</dbReference>
<evidence type="ECO:0000313" key="3">
    <source>
        <dbReference type="EMBL" id="SKA15282.1"/>
    </source>
</evidence>
<dbReference type="InterPro" id="IPR018639">
    <property type="entry name" value="DUF2062"/>
</dbReference>
<name>A0A1T4RH07_9FIRM</name>
<evidence type="ECO:0000259" key="2">
    <source>
        <dbReference type="Pfam" id="PF09835"/>
    </source>
</evidence>
<feature type="transmembrane region" description="Helical" evidence="1">
    <location>
        <begin position="108"/>
        <end position="135"/>
    </location>
</feature>
<protein>
    <recommendedName>
        <fullName evidence="2">DUF2062 domain-containing protein</fullName>
    </recommendedName>
</protein>
<keyword evidence="4" id="KW-1185">Reference proteome</keyword>
<feature type="transmembrane region" description="Helical" evidence="1">
    <location>
        <begin position="66"/>
        <end position="88"/>
    </location>
</feature>
<dbReference type="RefSeq" id="WP_078666144.1">
    <property type="nucleotide sequence ID" value="NZ_FUXM01000030.1"/>
</dbReference>
<dbReference type="Pfam" id="PF09835">
    <property type="entry name" value="DUF2062"/>
    <property type="match status" value="1"/>
</dbReference>
<gene>
    <name evidence="3" type="ORF">SAMN02745885_02122</name>
</gene>
<sequence>MRLGRRIRLFLLLFFRIKDMPAKVALGFAVGSCVNFYPTFGVGVPIALAAARLARGNVFAGLLGDLLFKPLFPFFFYLDLLVGNSLFGEKQAAISQQLLGLVKMEWQAFVQVGKAFFLGALVNSLLLGLILFLVVWRTFARLQPWCLNRLRHSRRKEVSDAH</sequence>
<reference evidence="4" key="1">
    <citation type="submission" date="2017-02" db="EMBL/GenBank/DDBJ databases">
        <authorList>
            <person name="Varghese N."/>
            <person name="Submissions S."/>
        </authorList>
    </citation>
    <scope>NUCLEOTIDE SEQUENCE [LARGE SCALE GENOMIC DNA]</scope>
    <source>
        <strain evidence="4">DSM 16521</strain>
    </source>
</reference>
<dbReference type="AlphaFoldDB" id="A0A1T4RH07"/>
<keyword evidence="1" id="KW-0812">Transmembrane</keyword>
<evidence type="ECO:0000256" key="1">
    <source>
        <dbReference type="SAM" id="Phobius"/>
    </source>
</evidence>
<keyword evidence="1" id="KW-0472">Membrane</keyword>
<dbReference type="PANTHER" id="PTHR40547:SF1">
    <property type="entry name" value="SLL0298 PROTEIN"/>
    <property type="match status" value="1"/>
</dbReference>
<evidence type="ECO:0000313" key="4">
    <source>
        <dbReference type="Proteomes" id="UP000189933"/>
    </source>
</evidence>
<dbReference type="Proteomes" id="UP000189933">
    <property type="component" value="Unassembled WGS sequence"/>
</dbReference>
<organism evidence="3 4">
    <name type="scientific">Carboxydocella sporoproducens DSM 16521</name>
    <dbReference type="NCBI Taxonomy" id="1121270"/>
    <lineage>
        <taxon>Bacteria</taxon>
        <taxon>Bacillati</taxon>
        <taxon>Bacillota</taxon>
        <taxon>Clostridia</taxon>
        <taxon>Eubacteriales</taxon>
        <taxon>Clostridiales Family XVI. Incertae Sedis</taxon>
        <taxon>Carboxydocella</taxon>
    </lineage>
</organism>
<feature type="domain" description="DUF2062" evidence="2">
    <location>
        <begin position="5"/>
        <end position="141"/>
    </location>
</feature>
<dbReference type="EMBL" id="FUXM01000030">
    <property type="protein sequence ID" value="SKA15282.1"/>
    <property type="molecule type" value="Genomic_DNA"/>
</dbReference>
<keyword evidence="1" id="KW-1133">Transmembrane helix</keyword>
<proteinExistence type="predicted"/>
<accession>A0A1T4RH07</accession>
<dbReference type="OrthoDB" id="2081976at2"/>